<protein>
    <submittedName>
        <fullName evidence="1">Uncharacterized membrane protein YkvA (DUF1232 family)</fullName>
    </submittedName>
</protein>
<keyword evidence="2" id="KW-1185">Reference proteome</keyword>
<gene>
    <name evidence="1" type="ORF">J2X06_001193</name>
</gene>
<dbReference type="EMBL" id="JAVDVY010000001">
    <property type="protein sequence ID" value="MDR7134009.1"/>
    <property type="molecule type" value="Genomic_DNA"/>
</dbReference>
<accession>A0ABU1W8S0</accession>
<reference evidence="1 2" key="1">
    <citation type="submission" date="2023-07" db="EMBL/GenBank/DDBJ databases">
        <title>Sorghum-associated microbial communities from plants grown in Nebraska, USA.</title>
        <authorList>
            <person name="Schachtman D."/>
        </authorList>
    </citation>
    <scope>NUCLEOTIDE SEQUENCE [LARGE SCALE GENOMIC DNA]</scope>
    <source>
        <strain evidence="1 2">BE198</strain>
    </source>
</reference>
<comment type="caution">
    <text evidence="1">The sequence shown here is derived from an EMBL/GenBank/DDBJ whole genome shotgun (WGS) entry which is preliminary data.</text>
</comment>
<evidence type="ECO:0000313" key="1">
    <source>
        <dbReference type="EMBL" id="MDR7134009.1"/>
    </source>
</evidence>
<evidence type="ECO:0000313" key="2">
    <source>
        <dbReference type="Proteomes" id="UP001251524"/>
    </source>
</evidence>
<proteinExistence type="predicted"/>
<sequence>MRSHSDAVPLSPAAVAHFDALLHEIHADAPRVDIERLQQLVDWLLNLSADNAHHVIDSRLERVQELRAMVTDPAWDSDYAMRARVAKLLDYIDRDDDLIADRVPMLGQLDDVLLIELSWPAFASEIEDFRDFCAYRKLAHPGGGASEQRQQWVNDRLDELALWQQTHAVREAHYAPPWITTSTLFRVG</sequence>
<dbReference type="Proteomes" id="UP001251524">
    <property type="component" value="Unassembled WGS sequence"/>
</dbReference>
<organism evidence="1 2">
    <name type="scientific">Lysobacter niastensis</name>
    <dbReference type="NCBI Taxonomy" id="380629"/>
    <lineage>
        <taxon>Bacteria</taxon>
        <taxon>Pseudomonadati</taxon>
        <taxon>Pseudomonadota</taxon>
        <taxon>Gammaproteobacteria</taxon>
        <taxon>Lysobacterales</taxon>
        <taxon>Lysobacteraceae</taxon>
        <taxon>Lysobacter</taxon>
    </lineage>
</organism>
<name>A0ABU1W8S0_9GAMM</name>